<name>A0ABW2TS72_9PSEU</name>
<dbReference type="Proteomes" id="UP001596512">
    <property type="component" value="Unassembled WGS sequence"/>
</dbReference>
<sequence length="277" mass="30302">MPQETKPTQPTTKKRPPTNKLKPGDLVCGECGEGNAPTRKFCSRCGTSLADAVVVKTPWWRRLLPKGGAKVKKTGDRPKGTRQGKSKFAEAAGRVFRATRTVLSVLLLIAGIVYGVSSQFRGWVNERALGAKQWVEELVLPQYDPVSPVSVKATAQLKDHPGKAAVDGNTKSFWAAPGTAKPILVLTYDRPVDLEKAIVRTGAQDGFQGMHRPRKLHLVFSTGKTADVELKDQPDPQEVSFENGEGATSVEIHIVEVIKSIDGDEMAFTEIEMFVRR</sequence>
<proteinExistence type="predicted"/>
<evidence type="ECO:0000313" key="2">
    <source>
        <dbReference type="EMBL" id="MFC7616670.1"/>
    </source>
</evidence>
<dbReference type="InterPro" id="IPR008979">
    <property type="entry name" value="Galactose-bd-like_sf"/>
</dbReference>
<organism evidence="2 3">
    <name type="scientific">Actinokineospora soli</name>
    <dbReference type="NCBI Taxonomy" id="1048753"/>
    <lineage>
        <taxon>Bacteria</taxon>
        <taxon>Bacillati</taxon>
        <taxon>Actinomycetota</taxon>
        <taxon>Actinomycetes</taxon>
        <taxon>Pseudonocardiales</taxon>
        <taxon>Pseudonocardiaceae</taxon>
        <taxon>Actinokineospora</taxon>
    </lineage>
</organism>
<dbReference type="NCBIfam" id="NF047619">
    <property type="entry name" value="NADase_discoid"/>
    <property type="match status" value="1"/>
</dbReference>
<dbReference type="EMBL" id="JBHTEY010000004">
    <property type="protein sequence ID" value="MFC7616670.1"/>
    <property type="molecule type" value="Genomic_DNA"/>
</dbReference>
<feature type="compositionally biased region" description="Low complexity" evidence="1">
    <location>
        <begin position="1"/>
        <end position="11"/>
    </location>
</feature>
<feature type="region of interest" description="Disordered" evidence="1">
    <location>
        <begin position="1"/>
        <end position="24"/>
    </location>
</feature>
<dbReference type="SUPFAM" id="SSF49785">
    <property type="entry name" value="Galactose-binding domain-like"/>
    <property type="match status" value="1"/>
</dbReference>
<accession>A0ABW2TS72</accession>
<gene>
    <name evidence="2" type="ORF">ACFQV2_27645</name>
</gene>
<protein>
    <submittedName>
        <fullName evidence="2">Zinc ribbon domain-containing protein</fullName>
    </submittedName>
</protein>
<comment type="caution">
    <text evidence="2">The sequence shown here is derived from an EMBL/GenBank/DDBJ whole genome shotgun (WGS) entry which is preliminary data.</text>
</comment>
<feature type="region of interest" description="Disordered" evidence="1">
    <location>
        <begin position="67"/>
        <end position="86"/>
    </location>
</feature>
<keyword evidence="3" id="KW-1185">Reference proteome</keyword>
<evidence type="ECO:0000313" key="3">
    <source>
        <dbReference type="Proteomes" id="UP001596512"/>
    </source>
</evidence>
<evidence type="ECO:0000256" key="1">
    <source>
        <dbReference type="SAM" id="MobiDB-lite"/>
    </source>
</evidence>
<reference evidence="3" key="1">
    <citation type="journal article" date="2019" name="Int. J. Syst. Evol. Microbiol.">
        <title>The Global Catalogue of Microorganisms (GCM) 10K type strain sequencing project: providing services to taxonomists for standard genome sequencing and annotation.</title>
        <authorList>
            <consortium name="The Broad Institute Genomics Platform"/>
            <consortium name="The Broad Institute Genome Sequencing Center for Infectious Disease"/>
            <person name="Wu L."/>
            <person name="Ma J."/>
        </authorList>
    </citation>
    <scope>NUCLEOTIDE SEQUENCE [LARGE SCALE GENOMIC DNA]</scope>
    <source>
        <strain evidence="3">JCM 17695</strain>
    </source>
</reference>
<dbReference type="InterPro" id="IPR057561">
    <property type="entry name" value="NADase_transloc"/>
</dbReference>
<dbReference type="Gene3D" id="2.60.120.260">
    <property type="entry name" value="Galactose-binding domain-like"/>
    <property type="match status" value="1"/>
</dbReference>